<evidence type="ECO:0000256" key="1">
    <source>
        <dbReference type="SAM" id="MobiDB-lite"/>
    </source>
</evidence>
<feature type="region of interest" description="Disordered" evidence="1">
    <location>
        <begin position="1"/>
        <end position="37"/>
    </location>
</feature>
<sequence length="37" mass="3524">MSGAAADARTGTGSGLVPMRRPAAAADTGAGARRTPP</sequence>
<dbReference type="Proteomes" id="UP000037660">
    <property type="component" value="Unassembled WGS sequence"/>
</dbReference>
<name>A0A0K8P3N5_PISS1</name>
<evidence type="ECO:0000313" key="3">
    <source>
        <dbReference type="Proteomes" id="UP000037660"/>
    </source>
</evidence>
<gene>
    <name evidence="2" type="ORF">ISF6_3019</name>
</gene>
<dbReference type="AlphaFoldDB" id="A0A0K8P3N5"/>
<dbReference type="EMBL" id="BBYR01000043">
    <property type="protein sequence ID" value="GAP37164.1"/>
    <property type="molecule type" value="Genomic_DNA"/>
</dbReference>
<comment type="caution">
    <text evidence="2">The sequence shown here is derived from an EMBL/GenBank/DDBJ whole genome shotgun (WGS) entry which is preliminary data.</text>
</comment>
<reference evidence="2 3" key="2">
    <citation type="journal article" date="2016" name="Science">
        <title>A bacterium that degrades and assimilates poly(ethylene terephthalate).</title>
        <authorList>
            <person name="Yoshida S."/>
            <person name="Hiraga K."/>
            <person name="Takehana T."/>
            <person name="Taniguchi I."/>
            <person name="Yamaji H."/>
            <person name="Maeda Y."/>
            <person name="Toyohara K."/>
            <person name="Miyamoto K."/>
            <person name="Kimura Y."/>
            <person name="Oda K."/>
        </authorList>
    </citation>
    <scope>NUCLEOTIDE SEQUENCE [LARGE SCALE GENOMIC DNA]</scope>
    <source>
        <strain evidence="3">NBRC 110686 / TISTR 2288 / 201-F6</strain>
    </source>
</reference>
<protein>
    <submittedName>
        <fullName evidence="2">Uncharacterized protein</fullName>
    </submittedName>
</protein>
<feature type="compositionally biased region" description="Low complexity" evidence="1">
    <location>
        <begin position="20"/>
        <end position="37"/>
    </location>
</feature>
<proteinExistence type="predicted"/>
<keyword evidence="3" id="KW-1185">Reference proteome</keyword>
<organism evidence="2 3">
    <name type="scientific">Piscinibacter sakaiensis</name>
    <name type="common">Ideonella sakaiensis</name>
    <dbReference type="NCBI Taxonomy" id="1547922"/>
    <lineage>
        <taxon>Bacteria</taxon>
        <taxon>Pseudomonadati</taxon>
        <taxon>Pseudomonadota</taxon>
        <taxon>Betaproteobacteria</taxon>
        <taxon>Burkholderiales</taxon>
        <taxon>Sphaerotilaceae</taxon>
        <taxon>Piscinibacter</taxon>
    </lineage>
</organism>
<accession>A0A0K8P3N5</accession>
<reference evidence="3" key="1">
    <citation type="submission" date="2015-07" db="EMBL/GenBank/DDBJ databases">
        <title>Discovery of a poly(ethylene terephthalate assimilation.</title>
        <authorList>
            <person name="Yoshida S."/>
            <person name="Hiraga K."/>
            <person name="Takehana T."/>
            <person name="Taniguchi I."/>
            <person name="Yamaji H."/>
            <person name="Maeda Y."/>
            <person name="Toyohara K."/>
            <person name="Miyamoto K."/>
            <person name="Kimura Y."/>
            <person name="Oda K."/>
        </authorList>
    </citation>
    <scope>NUCLEOTIDE SEQUENCE [LARGE SCALE GENOMIC DNA]</scope>
    <source>
        <strain evidence="3">NBRC 110686 / TISTR 2288 / 201-F6</strain>
    </source>
</reference>
<evidence type="ECO:0000313" key="2">
    <source>
        <dbReference type="EMBL" id="GAP37164.1"/>
    </source>
</evidence>